<organism evidence="9 10">
    <name type="scientific">Hoylesella oralis ATCC 33269</name>
    <dbReference type="NCBI Taxonomy" id="873533"/>
    <lineage>
        <taxon>Bacteria</taxon>
        <taxon>Pseudomonadati</taxon>
        <taxon>Bacteroidota</taxon>
        <taxon>Bacteroidia</taxon>
        <taxon>Bacteroidales</taxon>
        <taxon>Prevotellaceae</taxon>
        <taxon>Hoylesella</taxon>
    </lineage>
</organism>
<evidence type="ECO:0000313" key="10">
    <source>
        <dbReference type="Proteomes" id="UP000005580"/>
    </source>
</evidence>
<dbReference type="eggNOG" id="COG0848">
    <property type="taxonomic scope" value="Bacteria"/>
</dbReference>
<comment type="caution">
    <text evidence="9">The sequence shown here is derived from an EMBL/GenBank/DDBJ whole genome shotgun (WGS) entry which is preliminary data.</text>
</comment>
<dbReference type="GO" id="GO:0022857">
    <property type="term" value="F:transmembrane transporter activity"/>
    <property type="evidence" value="ECO:0007669"/>
    <property type="project" value="InterPro"/>
</dbReference>
<evidence type="ECO:0000256" key="1">
    <source>
        <dbReference type="ARBA" id="ARBA00004162"/>
    </source>
</evidence>
<dbReference type="RefSeq" id="WP_004368563.1">
    <property type="nucleotide sequence ID" value="NZ_GL833118.1"/>
</dbReference>
<keyword evidence="6 8" id="KW-0472">Membrane</keyword>
<keyword evidence="7" id="KW-0813">Transport</keyword>
<proteinExistence type="inferred from homology"/>
<evidence type="ECO:0000256" key="7">
    <source>
        <dbReference type="RuleBase" id="RU003879"/>
    </source>
</evidence>
<evidence type="ECO:0000256" key="4">
    <source>
        <dbReference type="ARBA" id="ARBA00022692"/>
    </source>
</evidence>
<dbReference type="Proteomes" id="UP000005580">
    <property type="component" value="Unassembled WGS sequence"/>
</dbReference>
<keyword evidence="10" id="KW-1185">Reference proteome</keyword>
<dbReference type="HOGENOM" id="CLU_114443_1_0_10"/>
<reference evidence="9" key="1">
    <citation type="submission" date="2011-01" db="EMBL/GenBank/DDBJ databases">
        <authorList>
            <person name="Muzny D."/>
            <person name="Qin X."/>
            <person name="Buhay C."/>
            <person name="Dugan-Rocha S."/>
            <person name="Ding Y."/>
            <person name="Chen G."/>
            <person name="Hawes A."/>
            <person name="Holder M."/>
            <person name="Jhangiani S."/>
            <person name="Johnson A."/>
            <person name="Khan Z."/>
            <person name="Li Z."/>
            <person name="Liu W."/>
            <person name="Liu X."/>
            <person name="Perez L."/>
            <person name="Shen H."/>
            <person name="Wang Q."/>
            <person name="Watt J."/>
            <person name="Xi L."/>
            <person name="Xin Y."/>
            <person name="Zhou J."/>
            <person name="Deng J."/>
            <person name="Jiang H."/>
            <person name="Liu Y."/>
            <person name="Qu J."/>
            <person name="Song X.-Z."/>
            <person name="Zhang L."/>
            <person name="Villasana D."/>
            <person name="Johnson A."/>
            <person name="Liu J."/>
            <person name="Liyanage D."/>
            <person name="Lorensuhewa L."/>
            <person name="Robinson T."/>
            <person name="Song A."/>
            <person name="Song B.-B."/>
            <person name="Dinh H."/>
            <person name="Thornton R."/>
            <person name="Coyle M."/>
            <person name="Francisco L."/>
            <person name="Jackson L."/>
            <person name="Javaid M."/>
            <person name="Korchina V."/>
            <person name="Kovar C."/>
            <person name="Mata R."/>
            <person name="Mathew T."/>
            <person name="Ngo R."/>
            <person name="Nguyen L."/>
            <person name="Nguyen N."/>
            <person name="Okwuonu G."/>
            <person name="Ongeri F."/>
            <person name="Pham C."/>
            <person name="Simmons D."/>
            <person name="Wilczek-Boney K."/>
            <person name="Hale W."/>
            <person name="Jakkamsetti A."/>
            <person name="Pham P."/>
            <person name="Ruth R."/>
            <person name="San Lucas F."/>
            <person name="Warren J."/>
            <person name="Zhang J."/>
            <person name="Zhao Z."/>
            <person name="Zhou C."/>
            <person name="Zhu D."/>
            <person name="Lee S."/>
            <person name="Bess C."/>
            <person name="Blankenburg K."/>
            <person name="Forbes L."/>
            <person name="Fu Q."/>
            <person name="Gubbala S."/>
            <person name="Hirani K."/>
            <person name="Jayaseelan J.C."/>
            <person name="Lara F."/>
            <person name="Munidasa M."/>
            <person name="Palculict T."/>
            <person name="Patil S."/>
            <person name="Pu L.-L."/>
            <person name="Saada N."/>
            <person name="Tang L."/>
            <person name="Weissenberger G."/>
            <person name="Zhu Y."/>
            <person name="Hemphill L."/>
            <person name="Shang Y."/>
            <person name="Youmans B."/>
            <person name="Ayvaz T."/>
            <person name="Ross M."/>
            <person name="Santibanez J."/>
            <person name="Aqrawi P."/>
            <person name="Gross S."/>
            <person name="Joshi V."/>
            <person name="Fowler G."/>
            <person name="Nazareth L."/>
            <person name="Reid J."/>
            <person name="Worley K."/>
            <person name="Petrosino J."/>
            <person name="Highlander S."/>
            <person name="Gibbs R."/>
        </authorList>
    </citation>
    <scope>NUCLEOTIDE SEQUENCE [LARGE SCALE GENOMIC DNA]</scope>
    <source>
        <strain evidence="9">ATCC 33269</strain>
    </source>
</reference>
<evidence type="ECO:0000256" key="5">
    <source>
        <dbReference type="ARBA" id="ARBA00022989"/>
    </source>
</evidence>
<evidence type="ECO:0000256" key="6">
    <source>
        <dbReference type="ARBA" id="ARBA00023136"/>
    </source>
</evidence>
<evidence type="ECO:0000313" key="9">
    <source>
        <dbReference type="EMBL" id="EFZ37222.1"/>
    </source>
</evidence>
<name>E7RQ29_9BACT</name>
<accession>E7RQ29</accession>
<dbReference type="GO" id="GO:0015031">
    <property type="term" value="P:protein transport"/>
    <property type="evidence" value="ECO:0007669"/>
    <property type="project" value="UniProtKB-KW"/>
</dbReference>
<dbReference type="PANTHER" id="PTHR30558:SF3">
    <property type="entry name" value="BIOPOLYMER TRANSPORT PROTEIN EXBD-RELATED"/>
    <property type="match status" value="1"/>
</dbReference>
<dbReference type="InterPro" id="IPR003400">
    <property type="entry name" value="ExbD"/>
</dbReference>
<dbReference type="AlphaFoldDB" id="E7RQ29"/>
<dbReference type="GO" id="GO:0005886">
    <property type="term" value="C:plasma membrane"/>
    <property type="evidence" value="ECO:0007669"/>
    <property type="project" value="UniProtKB-SubCell"/>
</dbReference>
<keyword evidence="3" id="KW-1003">Cell membrane</keyword>
<keyword evidence="7" id="KW-0653">Protein transport</keyword>
<dbReference type="STRING" id="28134.SAMN05444288_1597"/>
<evidence type="ECO:0000256" key="8">
    <source>
        <dbReference type="SAM" id="Phobius"/>
    </source>
</evidence>
<dbReference type="EMBL" id="AEPE02000004">
    <property type="protein sequence ID" value="EFZ37222.1"/>
    <property type="molecule type" value="Genomic_DNA"/>
</dbReference>
<dbReference type="PANTHER" id="PTHR30558">
    <property type="entry name" value="EXBD MEMBRANE COMPONENT OF PMF-DRIVEN MACROMOLECULE IMPORT SYSTEM"/>
    <property type="match status" value="1"/>
</dbReference>
<comment type="similarity">
    <text evidence="2 7">Belongs to the ExbD/TolR family.</text>
</comment>
<evidence type="ECO:0000256" key="2">
    <source>
        <dbReference type="ARBA" id="ARBA00005811"/>
    </source>
</evidence>
<dbReference type="Pfam" id="PF02472">
    <property type="entry name" value="ExbD"/>
    <property type="match status" value="1"/>
</dbReference>
<protein>
    <submittedName>
        <fullName evidence="9">Transport energizing protein, ExbD/TolR family</fullName>
    </submittedName>
</protein>
<keyword evidence="5 8" id="KW-1133">Transmembrane helix</keyword>
<keyword evidence="4 7" id="KW-0812">Transmembrane</keyword>
<comment type="subcellular location">
    <subcellularLocation>
        <location evidence="1">Cell membrane</location>
        <topology evidence="1">Single-pass membrane protein</topology>
    </subcellularLocation>
    <subcellularLocation>
        <location evidence="7">Cell membrane</location>
        <topology evidence="7">Single-pass type II membrane protein</topology>
    </subcellularLocation>
</comment>
<feature type="transmembrane region" description="Helical" evidence="8">
    <location>
        <begin position="12"/>
        <end position="31"/>
    </location>
</feature>
<evidence type="ECO:0000256" key="3">
    <source>
        <dbReference type="ARBA" id="ARBA00022475"/>
    </source>
</evidence>
<gene>
    <name evidence="9" type="ORF">HMPREF0663_11280</name>
</gene>
<sequence length="176" mass="19973">MIIKKRRHRVPGLNTTSTADISFMLLIFFLVTTSMDVDKGLLRQLPPARNESKQQITEIDRHTLMTIKITSADEIRINDRPVKASELQQKVEAFVSRLGDKHLISLDTDPSASYQAYINVQNGLAAAYRNVRNRLASRQFGKPLEACTSQQREAIRDVCPMRIMENYGQKVGESKP</sequence>